<evidence type="ECO:0000256" key="5">
    <source>
        <dbReference type="ARBA" id="ARBA00022781"/>
    </source>
</evidence>
<dbReference type="Pfam" id="PF04718">
    <property type="entry name" value="ATP-synt_G"/>
    <property type="match status" value="1"/>
</dbReference>
<dbReference type="EMBL" id="CAJNRD030001122">
    <property type="protein sequence ID" value="CAG5100427.1"/>
    <property type="molecule type" value="Genomic_DNA"/>
</dbReference>
<dbReference type="InterPro" id="IPR006808">
    <property type="entry name" value="ATP_synth_F0_gsu_mt"/>
</dbReference>
<comment type="similarity">
    <text evidence="2 10">Belongs to the ATPase g subunit family.</text>
</comment>
<keyword evidence="7 10" id="KW-0496">Mitochondrion</keyword>
<dbReference type="InterPro" id="IPR016702">
    <property type="entry name" value="ATP5MG_metazoa"/>
</dbReference>
<dbReference type="PANTHER" id="PTHR12386">
    <property type="entry name" value="ATP SYNTHASE SUBUNIT"/>
    <property type="match status" value="1"/>
</dbReference>
<keyword evidence="9 10" id="KW-0066">ATP synthesis</keyword>
<dbReference type="AlphaFoldDB" id="A0A8J2MW60"/>
<protein>
    <recommendedName>
        <fullName evidence="10">ATP synthase subunit g</fullName>
        <shortName evidence="10">ATPase subunit g</shortName>
    </recommendedName>
</protein>
<comment type="caution">
    <text evidence="11">The sequence shown here is derived from an EMBL/GenBank/DDBJ whole genome shotgun (WGS) entry which is preliminary data.</text>
</comment>
<sequence>MSKLVPALINGAKKVYVVAKPEAVRFMRYAKVELSPPTVGDLPAIRQGFGKLLHSAKTGGYKNLTVSEAWLNTLVFIEVWCWFFVGEVIGKRHLVGYKV</sequence>
<keyword evidence="5 10" id="KW-0375">Hydrogen ion transport</keyword>
<comment type="subcellular location">
    <subcellularLocation>
        <location evidence="1">Mitochondrion membrane</location>
    </subcellularLocation>
</comment>
<evidence type="ECO:0000256" key="8">
    <source>
        <dbReference type="ARBA" id="ARBA00023136"/>
    </source>
</evidence>
<dbReference type="GO" id="GO:0015986">
    <property type="term" value="P:proton motive force-driven ATP synthesis"/>
    <property type="evidence" value="ECO:0007669"/>
    <property type="project" value="UniProtKB-UniRule"/>
</dbReference>
<organism evidence="11 12">
    <name type="scientific">Cotesia congregata</name>
    <name type="common">Parasitoid wasp</name>
    <name type="synonym">Apanteles congregatus</name>
    <dbReference type="NCBI Taxonomy" id="51543"/>
    <lineage>
        <taxon>Eukaryota</taxon>
        <taxon>Metazoa</taxon>
        <taxon>Ecdysozoa</taxon>
        <taxon>Arthropoda</taxon>
        <taxon>Hexapoda</taxon>
        <taxon>Insecta</taxon>
        <taxon>Pterygota</taxon>
        <taxon>Neoptera</taxon>
        <taxon>Endopterygota</taxon>
        <taxon>Hymenoptera</taxon>
        <taxon>Apocrita</taxon>
        <taxon>Ichneumonoidea</taxon>
        <taxon>Braconidae</taxon>
        <taxon>Microgastrinae</taxon>
        <taxon>Cotesia</taxon>
    </lineage>
</organism>
<proteinExistence type="inferred from homology"/>
<evidence type="ECO:0000256" key="7">
    <source>
        <dbReference type="ARBA" id="ARBA00023128"/>
    </source>
</evidence>
<dbReference type="OrthoDB" id="437at2759"/>
<keyword evidence="12" id="KW-1185">Reference proteome</keyword>
<dbReference type="GO" id="GO:0045259">
    <property type="term" value="C:proton-transporting ATP synthase complex"/>
    <property type="evidence" value="ECO:0007669"/>
    <property type="project" value="UniProtKB-UniRule"/>
</dbReference>
<evidence type="ECO:0000256" key="2">
    <source>
        <dbReference type="ARBA" id="ARBA00005699"/>
    </source>
</evidence>
<evidence type="ECO:0000256" key="10">
    <source>
        <dbReference type="PIRNR" id="PIRNR017835"/>
    </source>
</evidence>
<dbReference type="PIRSF" id="PIRSF017835">
    <property type="entry name" value="ATP-synth_g_mitoch_animal"/>
    <property type="match status" value="1"/>
</dbReference>
<accession>A0A8J2MW60</accession>
<evidence type="ECO:0000256" key="4">
    <source>
        <dbReference type="ARBA" id="ARBA00022547"/>
    </source>
</evidence>
<keyword evidence="8 10" id="KW-0472">Membrane</keyword>
<name>A0A8J2MW60_COTCN</name>
<dbReference type="Proteomes" id="UP000786811">
    <property type="component" value="Unassembled WGS sequence"/>
</dbReference>
<evidence type="ECO:0000256" key="9">
    <source>
        <dbReference type="ARBA" id="ARBA00023310"/>
    </source>
</evidence>
<gene>
    <name evidence="11" type="ORF">HICCMSTLAB_LOCUS9548</name>
</gene>
<keyword evidence="6 10" id="KW-0406">Ion transport</keyword>
<evidence type="ECO:0000313" key="12">
    <source>
        <dbReference type="Proteomes" id="UP000786811"/>
    </source>
</evidence>
<keyword evidence="3 10" id="KW-0813">Transport</keyword>
<dbReference type="GO" id="GO:0015078">
    <property type="term" value="F:proton transmembrane transporter activity"/>
    <property type="evidence" value="ECO:0007669"/>
    <property type="project" value="UniProtKB-UniRule"/>
</dbReference>
<evidence type="ECO:0000256" key="1">
    <source>
        <dbReference type="ARBA" id="ARBA00004325"/>
    </source>
</evidence>
<evidence type="ECO:0000256" key="6">
    <source>
        <dbReference type="ARBA" id="ARBA00023065"/>
    </source>
</evidence>
<evidence type="ECO:0000313" key="11">
    <source>
        <dbReference type="EMBL" id="CAG5100427.1"/>
    </source>
</evidence>
<reference evidence="11" key="1">
    <citation type="submission" date="2021-04" db="EMBL/GenBank/DDBJ databases">
        <authorList>
            <person name="Chebbi M.A.C M."/>
        </authorList>
    </citation>
    <scope>NUCLEOTIDE SEQUENCE</scope>
</reference>
<keyword evidence="4 10" id="KW-0138">CF(0)</keyword>
<evidence type="ECO:0000256" key="3">
    <source>
        <dbReference type="ARBA" id="ARBA00022448"/>
    </source>
</evidence>
<dbReference type="GO" id="GO:0031966">
    <property type="term" value="C:mitochondrial membrane"/>
    <property type="evidence" value="ECO:0007669"/>
    <property type="project" value="UniProtKB-SubCell"/>
</dbReference>